<dbReference type="InterPro" id="IPR016040">
    <property type="entry name" value="NAD(P)-bd_dom"/>
</dbReference>
<comment type="caution">
    <text evidence="2">The sequence shown here is derived from an EMBL/GenBank/DDBJ whole genome shotgun (WGS) entry which is preliminary data.</text>
</comment>
<evidence type="ECO:0000313" key="2">
    <source>
        <dbReference type="EMBL" id="MBO1109826.1"/>
    </source>
</evidence>
<dbReference type="RefSeq" id="WP_207542773.1">
    <property type="nucleotide sequence ID" value="NZ_JAFNAA010000036.1"/>
</dbReference>
<evidence type="ECO:0000259" key="1">
    <source>
        <dbReference type="Pfam" id="PF13460"/>
    </source>
</evidence>
<feature type="domain" description="NAD(P)-binding" evidence="1">
    <location>
        <begin position="11"/>
        <end position="150"/>
    </location>
</feature>
<dbReference type="Pfam" id="PF13460">
    <property type="entry name" value="NAD_binding_10"/>
    <property type="match status" value="1"/>
</dbReference>
<dbReference type="InterPro" id="IPR036291">
    <property type="entry name" value="NAD(P)-bd_dom_sf"/>
</dbReference>
<dbReference type="PANTHER" id="PTHR14097">
    <property type="entry name" value="OXIDOREDUCTASE HTATIP2"/>
    <property type="match status" value="1"/>
</dbReference>
<organism evidence="2 3">
    <name type="scientific">Plesiomonas shigelloides</name>
    <name type="common">Aeromonas shigelloides</name>
    <dbReference type="NCBI Taxonomy" id="703"/>
    <lineage>
        <taxon>Bacteria</taxon>
        <taxon>Pseudomonadati</taxon>
        <taxon>Pseudomonadota</taxon>
        <taxon>Gammaproteobacteria</taxon>
        <taxon>Enterobacterales</taxon>
        <taxon>Enterobacteriaceae</taxon>
        <taxon>Plesiomonas</taxon>
    </lineage>
</organism>
<dbReference type="Proteomes" id="UP000664658">
    <property type="component" value="Unassembled WGS sequence"/>
</dbReference>
<dbReference type="AlphaFoldDB" id="A0A8I2B4K6"/>
<sequence length="217" mass="23407">MLANRDVITTGSTGLVGSEILKQLLNDDTVRTVYSLTRRKLKLDHPKLVQLVVNFKDLPALPSANEVYLALGTTIKDAGSKYAFRAVDFDANLAVAIAARKVGVDRIGIVSAMGANPNSVVFYSKVKGELELTVENLGFKGVTIARPSMLLGDRDALGQPKRSNEHYSQLFANALMSFIPKNYKPITAISVAKSLVNATPNTVGVKILLSGEMRNCS</sequence>
<gene>
    <name evidence="2" type="ORF">J2R62_16740</name>
</gene>
<protein>
    <submittedName>
        <fullName evidence="2">NAD(P)H-binding protein</fullName>
    </submittedName>
</protein>
<dbReference type="EMBL" id="JAFNAA010000036">
    <property type="protein sequence ID" value="MBO1109826.1"/>
    <property type="molecule type" value="Genomic_DNA"/>
</dbReference>
<name>A0A8I2B4K6_PLESH</name>
<dbReference type="SUPFAM" id="SSF51735">
    <property type="entry name" value="NAD(P)-binding Rossmann-fold domains"/>
    <property type="match status" value="1"/>
</dbReference>
<proteinExistence type="predicted"/>
<reference evidence="2" key="1">
    <citation type="submission" date="2021-03" db="EMBL/GenBank/DDBJ databases">
        <title>Plesiomonas shigelloides zfcc0051, isolated from zebrafish feces.</title>
        <authorList>
            <person name="Vanderhoek Z."/>
            <person name="Gaulke C."/>
        </authorList>
    </citation>
    <scope>NUCLEOTIDE SEQUENCE</scope>
    <source>
        <strain evidence="2">Zfcc0051</strain>
    </source>
</reference>
<dbReference type="Gene3D" id="3.40.50.720">
    <property type="entry name" value="NAD(P)-binding Rossmann-like Domain"/>
    <property type="match status" value="1"/>
</dbReference>
<evidence type="ECO:0000313" key="3">
    <source>
        <dbReference type="Proteomes" id="UP000664658"/>
    </source>
</evidence>
<dbReference type="PANTHER" id="PTHR14097:SF7">
    <property type="entry name" value="OXIDOREDUCTASE HTATIP2"/>
    <property type="match status" value="1"/>
</dbReference>
<accession>A0A8I2B4K6</accession>